<dbReference type="SUPFAM" id="SSF52833">
    <property type="entry name" value="Thioredoxin-like"/>
    <property type="match status" value="1"/>
</dbReference>
<dbReference type="InterPro" id="IPR005746">
    <property type="entry name" value="Thioredoxin"/>
</dbReference>
<gene>
    <name evidence="6" type="ORF">SZ63_00155</name>
</gene>
<dbReference type="RefSeq" id="WP_048179279.1">
    <property type="nucleotide sequence ID" value="NZ_JXOJ01000001.1"/>
</dbReference>
<keyword evidence="3" id="KW-1015">Disulfide bond</keyword>
<sequence length="138" mass="15328">MEGERPLDDELQRLREERLRKLEERLTGTPGGVIEVADGTFQTILQEHRALVVDVWAEWCGPCRMVAPVVEDLARDFAGRVTFGKCNVDENPRIASSFSITAIPTLLFFANGMLVDRVVGALPREAVKARVMRAFGTG</sequence>
<protein>
    <submittedName>
        <fullName evidence="6">Thioredoxin</fullName>
    </submittedName>
</protein>
<dbReference type="PANTHER" id="PTHR45663">
    <property type="entry name" value="GEO12009P1"/>
    <property type="match status" value="1"/>
</dbReference>
<dbReference type="PROSITE" id="PS51352">
    <property type="entry name" value="THIOREDOXIN_2"/>
    <property type="match status" value="1"/>
</dbReference>
<keyword evidence="4" id="KW-0676">Redox-active center</keyword>
<comment type="caution">
    <text evidence="6">The sequence shown here is derived from an EMBL/GenBank/DDBJ whole genome shotgun (WGS) entry which is preliminary data.</text>
</comment>
<evidence type="ECO:0000313" key="6">
    <source>
        <dbReference type="EMBL" id="KLK88928.1"/>
    </source>
</evidence>
<keyword evidence="2" id="KW-0249">Electron transport</keyword>
<dbReference type="Proteomes" id="UP000035301">
    <property type="component" value="Unassembled WGS sequence"/>
</dbReference>
<dbReference type="AlphaFoldDB" id="A0A0H1R1B3"/>
<dbReference type="Gene3D" id="3.40.30.10">
    <property type="entry name" value="Glutaredoxin"/>
    <property type="match status" value="1"/>
</dbReference>
<dbReference type="NCBIfam" id="TIGR01068">
    <property type="entry name" value="thioredoxin"/>
    <property type="match status" value="1"/>
</dbReference>
<dbReference type="InterPro" id="IPR017937">
    <property type="entry name" value="Thioredoxin_CS"/>
</dbReference>
<accession>A0A0H1R1B3</accession>
<dbReference type="OrthoDB" id="35385at2157"/>
<dbReference type="Pfam" id="PF00085">
    <property type="entry name" value="Thioredoxin"/>
    <property type="match status" value="1"/>
</dbReference>
<dbReference type="PANTHER" id="PTHR45663:SF11">
    <property type="entry name" value="GEO12009P1"/>
    <property type="match status" value="1"/>
</dbReference>
<dbReference type="PATRIC" id="fig|1550566.3.peg.36"/>
<organism evidence="6 7">
    <name type="scientific">Methanoculleus sediminis</name>
    <dbReference type="NCBI Taxonomy" id="1550566"/>
    <lineage>
        <taxon>Archaea</taxon>
        <taxon>Methanobacteriati</taxon>
        <taxon>Methanobacteriota</taxon>
        <taxon>Stenosarchaea group</taxon>
        <taxon>Methanomicrobia</taxon>
        <taxon>Methanomicrobiales</taxon>
        <taxon>Methanomicrobiaceae</taxon>
        <taxon>Methanoculleus</taxon>
    </lineage>
</organism>
<proteinExistence type="predicted"/>
<dbReference type="InterPro" id="IPR036249">
    <property type="entry name" value="Thioredoxin-like_sf"/>
</dbReference>
<dbReference type="PRINTS" id="PR00421">
    <property type="entry name" value="THIOREDOXIN"/>
</dbReference>
<dbReference type="InterPro" id="IPR013766">
    <property type="entry name" value="Thioredoxin_domain"/>
</dbReference>
<reference evidence="6 7" key="1">
    <citation type="journal article" date="2015" name="Int. J. Syst. Evol. Microbiol.">
        <title>Methanoculleus sediminis sp. nov., a methanogen from sediments near a submarine mud volcano.</title>
        <authorList>
            <person name="Chen S.C."/>
            <person name="Chen M.F."/>
            <person name="Lai M.C."/>
            <person name="Weng C.Y."/>
            <person name="Wu S.Y."/>
            <person name="Lin S."/>
            <person name="Yang T.F."/>
            <person name="Chen P.C."/>
        </authorList>
    </citation>
    <scope>NUCLEOTIDE SEQUENCE [LARGE SCALE GENOMIC DNA]</scope>
    <source>
        <strain evidence="6 7">S3Fa</strain>
    </source>
</reference>
<evidence type="ECO:0000313" key="7">
    <source>
        <dbReference type="Proteomes" id="UP000035301"/>
    </source>
</evidence>
<dbReference type="GO" id="GO:0005737">
    <property type="term" value="C:cytoplasm"/>
    <property type="evidence" value="ECO:0007669"/>
    <property type="project" value="TreeGrafter"/>
</dbReference>
<dbReference type="EMBL" id="JXOJ01000001">
    <property type="protein sequence ID" value="KLK88928.1"/>
    <property type="molecule type" value="Genomic_DNA"/>
</dbReference>
<dbReference type="GO" id="GO:0015035">
    <property type="term" value="F:protein-disulfide reductase activity"/>
    <property type="evidence" value="ECO:0007669"/>
    <property type="project" value="InterPro"/>
</dbReference>
<dbReference type="FunFam" id="3.40.30.10:FF:000001">
    <property type="entry name" value="Thioredoxin"/>
    <property type="match status" value="1"/>
</dbReference>
<evidence type="ECO:0000256" key="1">
    <source>
        <dbReference type="ARBA" id="ARBA00022448"/>
    </source>
</evidence>
<evidence type="ECO:0000259" key="5">
    <source>
        <dbReference type="PROSITE" id="PS51352"/>
    </source>
</evidence>
<name>A0A0H1R1B3_9EURY</name>
<keyword evidence="1" id="KW-0813">Transport</keyword>
<keyword evidence="7" id="KW-1185">Reference proteome</keyword>
<evidence type="ECO:0000256" key="2">
    <source>
        <dbReference type="ARBA" id="ARBA00022982"/>
    </source>
</evidence>
<dbReference type="PROSITE" id="PS00194">
    <property type="entry name" value="THIOREDOXIN_1"/>
    <property type="match status" value="1"/>
</dbReference>
<feature type="domain" description="Thioredoxin" evidence="5">
    <location>
        <begin position="1"/>
        <end position="137"/>
    </location>
</feature>
<evidence type="ECO:0000256" key="4">
    <source>
        <dbReference type="ARBA" id="ARBA00023284"/>
    </source>
</evidence>
<dbReference type="CDD" id="cd02947">
    <property type="entry name" value="TRX_family"/>
    <property type="match status" value="1"/>
</dbReference>
<evidence type="ECO:0000256" key="3">
    <source>
        <dbReference type="ARBA" id="ARBA00023157"/>
    </source>
</evidence>
<dbReference type="STRING" id="1550566.SZ63_00155"/>